<dbReference type="Proteomes" id="UP000001861">
    <property type="component" value="Unassembled WGS sequence"/>
</dbReference>
<evidence type="ECO:0000313" key="3">
    <source>
        <dbReference type="EMBL" id="EAU82569.1"/>
    </source>
</evidence>
<evidence type="ECO:0000313" key="4">
    <source>
        <dbReference type="Proteomes" id="UP000001861"/>
    </source>
</evidence>
<dbReference type="InterPro" id="IPR029058">
    <property type="entry name" value="AB_hydrolase_fold"/>
</dbReference>
<protein>
    <recommendedName>
        <fullName evidence="2">Dienelactone hydrolase domain-containing protein</fullName>
    </recommendedName>
</protein>
<reference evidence="3 4" key="1">
    <citation type="journal article" date="2010" name="Proc. Natl. Acad. Sci. U.S.A.">
        <title>Insights into evolution of multicellular fungi from the assembled chromosomes of the mushroom Coprinopsis cinerea (Coprinus cinereus).</title>
        <authorList>
            <person name="Stajich J.E."/>
            <person name="Wilke S.K."/>
            <person name="Ahren D."/>
            <person name="Au C.H."/>
            <person name="Birren B.W."/>
            <person name="Borodovsky M."/>
            <person name="Burns C."/>
            <person name="Canback B."/>
            <person name="Casselton L.A."/>
            <person name="Cheng C.K."/>
            <person name="Deng J."/>
            <person name="Dietrich F.S."/>
            <person name="Fargo D.C."/>
            <person name="Farman M.L."/>
            <person name="Gathman A.C."/>
            <person name="Goldberg J."/>
            <person name="Guigo R."/>
            <person name="Hoegger P.J."/>
            <person name="Hooker J.B."/>
            <person name="Huggins A."/>
            <person name="James T.Y."/>
            <person name="Kamada T."/>
            <person name="Kilaru S."/>
            <person name="Kodira C."/>
            <person name="Kues U."/>
            <person name="Kupfer D."/>
            <person name="Kwan H.S."/>
            <person name="Lomsadze A."/>
            <person name="Li W."/>
            <person name="Lilly W.W."/>
            <person name="Ma L.J."/>
            <person name="Mackey A.J."/>
            <person name="Manning G."/>
            <person name="Martin F."/>
            <person name="Muraguchi H."/>
            <person name="Natvig D.O."/>
            <person name="Palmerini H."/>
            <person name="Ramesh M.A."/>
            <person name="Rehmeyer C.J."/>
            <person name="Roe B.A."/>
            <person name="Shenoy N."/>
            <person name="Stanke M."/>
            <person name="Ter-Hovhannisyan V."/>
            <person name="Tunlid A."/>
            <person name="Velagapudi R."/>
            <person name="Vision T.J."/>
            <person name="Zeng Q."/>
            <person name="Zolan M.E."/>
            <person name="Pukkila P.J."/>
        </authorList>
    </citation>
    <scope>NUCLEOTIDE SEQUENCE [LARGE SCALE GENOMIC DNA]</scope>
    <source>
        <strain evidence="4">Okayama-7 / 130 / ATCC MYA-4618 / FGSC 9003</strain>
    </source>
</reference>
<dbReference type="KEGG" id="cci:CC1G_12149"/>
<comment type="caution">
    <text evidence="3">The sequence shown here is derived from an EMBL/GenBank/DDBJ whole genome shotgun (WGS) entry which is preliminary data.</text>
</comment>
<organism evidence="3 4">
    <name type="scientific">Coprinopsis cinerea (strain Okayama-7 / 130 / ATCC MYA-4618 / FGSC 9003)</name>
    <name type="common">Inky cap fungus</name>
    <name type="synonym">Hormographiella aspergillata</name>
    <dbReference type="NCBI Taxonomy" id="240176"/>
    <lineage>
        <taxon>Eukaryota</taxon>
        <taxon>Fungi</taxon>
        <taxon>Dikarya</taxon>
        <taxon>Basidiomycota</taxon>
        <taxon>Agaricomycotina</taxon>
        <taxon>Agaricomycetes</taxon>
        <taxon>Agaricomycetidae</taxon>
        <taxon>Agaricales</taxon>
        <taxon>Agaricineae</taxon>
        <taxon>Psathyrellaceae</taxon>
        <taxon>Coprinopsis</taxon>
    </lineage>
</organism>
<dbReference type="InParanoid" id="A8P6Z6"/>
<name>A8P6Z6_COPC7</name>
<sequence length="256" mass="28197">MQFYGKFQFFIKPIASRSGIGTRFEDTTFLPLPSTVTTADPPTSTTSETPAPTESSSEDHGDPILAGSIDRQCLTGEEYDGVAQGWNITLAGVPTYYNKPSLAWRQANPGPAKVLLFYSDVYSPFFMNNILLMDWYASQGYWVFGLDYFLGDSAQNQVQLYDVEAWVAFAKARADPLVPAWNAAVRSLFPPGTKYVSVGYCFGAPFSMEAAATNEVVAAAFGQPALLTESHFYNVTLWAKQESANSILGWFDRFTA</sequence>
<dbReference type="PANTHER" id="PTHR17630:SF44">
    <property type="entry name" value="PROTEIN AIM2"/>
    <property type="match status" value="1"/>
</dbReference>
<proteinExistence type="predicted"/>
<dbReference type="OrthoDB" id="17560at2759"/>
<dbReference type="SUPFAM" id="SSF53474">
    <property type="entry name" value="alpha/beta-Hydrolases"/>
    <property type="match status" value="1"/>
</dbReference>
<dbReference type="GeneID" id="6015869"/>
<dbReference type="eggNOG" id="KOG3043">
    <property type="taxonomic scope" value="Eukaryota"/>
</dbReference>
<dbReference type="VEuPathDB" id="FungiDB:CC1G_12149"/>
<dbReference type="AlphaFoldDB" id="A8P6Z6"/>
<feature type="region of interest" description="Disordered" evidence="1">
    <location>
        <begin position="32"/>
        <end position="64"/>
    </location>
</feature>
<dbReference type="GO" id="GO:0016787">
    <property type="term" value="F:hydrolase activity"/>
    <property type="evidence" value="ECO:0007669"/>
    <property type="project" value="InterPro"/>
</dbReference>
<dbReference type="PANTHER" id="PTHR17630">
    <property type="entry name" value="DIENELACTONE HYDROLASE"/>
    <property type="match status" value="1"/>
</dbReference>
<dbReference type="InterPro" id="IPR002925">
    <property type="entry name" value="Dienelactn_hydro"/>
</dbReference>
<dbReference type="RefSeq" id="XP_001839258.1">
    <property type="nucleotide sequence ID" value="XM_001839206.1"/>
</dbReference>
<dbReference type="EMBL" id="AACS02000005">
    <property type="protein sequence ID" value="EAU82569.1"/>
    <property type="molecule type" value="Genomic_DNA"/>
</dbReference>
<feature type="domain" description="Dienelactone hydrolase" evidence="2">
    <location>
        <begin position="108"/>
        <end position="220"/>
    </location>
</feature>
<dbReference type="Pfam" id="PF01738">
    <property type="entry name" value="DLH"/>
    <property type="match status" value="1"/>
</dbReference>
<keyword evidence="4" id="KW-1185">Reference proteome</keyword>
<dbReference type="STRING" id="240176.A8P6Z6"/>
<feature type="compositionally biased region" description="Low complexity" evidence="1">
    <location>
        <begin position="33"/>
        <end position="55"/>
    </location>
</feature>
<dbReference type="Gene3D" id="3.40.50.1820">
    <property type="entry name" value="alpha/beta hydrolase"/>
    <property type="match status" value="1"/>
</dbReference>
<gene>
    <name evidence="3" type="ORF">CC1G_12149</name>
</gene>
<evidence type="ECO:0000256" key="1">
    <source>
        <dbReference type="SAM" id="MobiDB-lite"/>
    </source>
</evidence>
<accession>A8P6Z6</accession>
<evidence type="ECO:0000259" key="2">
    <source>
        <dbReference type="Pfam" id="PF01738"/>
    </source>
</evidence>